<sequence length="73" mass="7925">MSDEKASIDNSQTVRKLVHAMSDVINTGLSYEALDVCMDLLDAGVSPMALANIVRIMSVEVKVQTELNNDSQV</sequence>
<evidence type="ECO:0000313" key="6">
    <source>
        <dbReference type="RefSeq" id="XP_030386017.1"/>
    </source>
</evidence>
<accession>A0A6J2UFY4</accession>
<dbReference type="AlphaFoldDB" id="A0A6J2UFY4"/>
<comment type="similarity">
    <text evidence="2">Belongs to the MOZART1 family.</text>
</comment>
<dbReference type="PANTHER" id="PTHR28520:SF2">
    <property type="entry name" value="MITOTIC-SPINDLE ORGANIZING PROTEIN 1"/>
    <property type="match status" value="1"/>
</dbReference>
<dbReference type="Proteomes" id="UP000504634">
    <property type="component" value="Unplaced"/>
</dbReference>
<name>A0A6J2UFY4_DROLE</name>
<comment type="subcellular location">
    <subcellularLocation>
        <location evidence="1">Cytoplasm</location>
        <location evidence="1">Cytoskeleton</location>
        <location evidence="1">Microtubule organizing center</location>
    </subcellularLocation>
</comment>
<gene>
    <name evidence="6" type="primary">LOC115632879</name>
</gene>
<dbReference type="GO" id="GO:0051415">
    <property type="term" value="P:microtubule nucleation by interphase microtubule organizing center"/>
    <property type="evidence" value="ECO:0007669"/>
    <property type="project" value="TreeGrafter"/>
</dbReference>
<keyword evidence="3" id="KW-0963">Cytoplasm</keyword>
<dbReference type="RefSeq" id="XP_030386017.1">
    <property type="nucleotide sequence ID" value="XM_030530157.1"/>
</dbReference>
<organism evidence="5 6">
    <name type="scientific">Drosophila lebanonensis</name>
    <name type="common">Fruit fly</name>
    <name type="synonym">Scaptodrosophila lebanonensis</name>
    <dbReference type="NCBI Taxonomy" id="7225"/>
    <lineage>
        <taxon>Eukaryota</taxon>
        <taxon>Metazoa</taxon>
        <taxon>Ecdysozoa</taxon>
        <taxon>Arthropoda</taxon>
        <taxon>Hexapoda</taxon>
        <taxon>Insecta</taxon>
        <taxon>Pterygota</taxon>
        <taxon>Neoptera</taxon>
        <taxon>Endopterygota</taxon>
        <taxon>Diptera</taxon>
        <taxon>Brachycera</taxon>
        <taxon>Muscomorpha</taxon>
        <taxon>Ephydroidea</taxon>
        <taxon>Drosophilidae</taxon>
        <taxon>Scaptodrosophila</taxon>
    </lineage>
</organism>
<dbReference type="GO" id="GO:0000931">
    <property type="term" value="C:gamma-tubulin ring complex"/>
    <property type="evidence" value="ECO:0007669"/>
    <property type="project" value="InterPro"/>
</dbReference>
<proteinExistence type="inferred from homology"/>
<evidence type="ECO:0000313" key="5">
    <source>
        <dbReference type="Proteomes" id="UP000504634"/>
    </source>
</evidence>
<protein>
    <submittedName>
        <fullName evidence="6">Mitotic-spindle organizing protein 1</fullName>
    </submittedName>
</protein>
<dbReference type="GO" id="GO:0033566">
    <property type="term" value="P:gamma-tubulin complex localization"/>
    <property type="evidence" value="ECO:0007669"/>
    <property type="project" value="InterPro"/>
</dbReference>
<evidence type="ECO:0000256" key="4">
    <source>
        <dbReference type="ARBA" id="ARBA00023212"/>
    </source>
</evidence>
<evidence type="ECO:0000256" key="2">
    <source>
        <dbReference type="ARBA" id="ARBA00011015"/>
    </source>
</evidence>
<evidence type="ECO:0000256" key="3">
    <source>
        <dbReference type="ARBA" id="ARBA00022490"/>
    </source>
</evidence>
<keyword evidence="4" id="KW-0206">Cytoskeleton</keyword>
<dbReference type="PANTHER" id="PTHR28520">
    <property type="entry name" value="MITOTIC-SPINDLE ORGANIZING PROTEIN 1"/>
    <property type="match status" value="1"/>
</dbReference>
<evidence type="ECO:0000256" key="1">
    <source>
        <dbReference type="ARBA" id="ARBA00004267"/>
    </source>
</evidence>
<dbReference type="CTD" id="440145"/>
<dbReference type="InterPro" id="IPR022214">
    <property type="entry name" value="MZT1"/>
</dbReference>
<dbReference type="GeneID" id="115632879"/>
<dbReference type="GO" id="GO:0031021">
    <property type="term" value="C:interphase microtubule organizing center"/>
    <property type="evidence" value="ECO:0007669"/>
    <property type="project" value="TreeGrafter"/>
</dbReference>
<dbReference type="OrthoDB" id="48571at2759"/>
<dbReference type="Pfam" id="PF12554">
    <property type="entry name" value="MOZART1"/>
    <property type="match status" value="1"/>
</dbReference>
<dbReference type="GO" id="GO:0090307">
    <property type="term" value="P:mitotic spindle assembly"/>
    <property type="evidence" value="ECO:0007669"/>
    <property type="project" value="TreeGrafter"/>
</dbReference>
<keyword evidence="5" id="KW-1185">Reference proteome</keyword>
<reference evidence="6" key="1">
    <citation type="submission" date="2025-08" db="UniProtKB">
        <authorList>
            <consortium name="RefSeq"/>
        </authorList>
    </citation>
    <scope>IDENTIFICATION</scope>
    <source>
        <strain evidence="6">11010-0011.00</strain>
        <tissue evidence="6">Whole body</tissue>
    </source>
</reference>
<dbReference type="GO" id="GO:0005819">
    <property type="term" value="C:spindle"/>
    <property type="evidence" value="ECO:0007669"/>
    <property type="project" value="TreeGrafter"/>
</dbReference>